<dbReference type="Proteomes" id="UP000813463">
    <property type="component" value="Chromosome 3"/>
</dbReference>
<dbReference type="GO" id="GO:0001709">
    <property type="term" value="P:cell fate determination"/>
    <property type="evidence" value="ECO:0000318"/>
    <property type="project" value="GO_Central"/>
</dbReference>
<accession>A0A9R0I6D9</accession>
<evidence type="ECO:0000256" key="1">
    <source>
        <dbReference type="ARBA" id="ARBA00022729"/>
    </source>
</evidence>
<dbReference type="AlphaFoldDB" id="A0A9R0I6D9"/>
<proteinExistence type="predicted"/>
<dbReference type="Pfam" id="PF24068">
    <property type="entry name" value="TPD1_C"/>
    <property type="match status" value="1"/>
</dbReference>
<reference evidence="3" key="1">
    <citation type="journal article" date="2021" name="Nat. Commun.">
        <title>Genomic analyses provide insights into spinach domestication and the genetic basis of agronomic traits.</title>
        <authorList>
            <person name="Cai X."/>
            <person name="Sun X."/>
            <person name="Xu C."/>
            <person name="Sun H."/>
            <person name="Wang X."/>
            <person name="Ge C."/>
            <person name="Zhang Z."/>
            <person name="Wang Q."/>
            <person name="Fei Z."/>
            <person name="Jiao C."/>
            <person name="Wang Q."/>
        </authorList>
    </citation>
    <scope>NUCLEOTIDE SEQUENCE [LARGE SCALE GENOMIC DNA]</scope>
    <source>
        <strain evidence="3">cv. Varoflay</strain>
    </source>
</reference>
<dbReference type="OrthoDB" id="600752at2759"/>
<dbReference type="InterPro" id="IPR040361">
    <property type="entry name" value="TPD1"/>
</dbReference>
<dbReference type="RefSeq" id="XP_021843065.1">
    <property type="nucleotide sequence ID" value="XM_021987373.2"/>
</dbReference>
<name>A0A9R0I6D9_SPIOL</name>
<dbReference type="KEGG" id="soe:110783077"/>
<keyword evidence="3" id="KW-1185">Reference proteome</keyword>
<reference evidence="4" key="2">
    <citation type="submission" date="2025-08" db="UniProtKB">
        <authorList>
            <consortium name="RefSeq"/>
        </authorList>
    </citation>
    <scope>IDENTIFICATION</scope>
    <source>
        <tissue evidence="4">Leaf</tissue>
    </source>
</reference>
<organism evidence="3 4">
    <name type="scientific">Spinacia oleracea</name>
    <name type="common">Spinach</name>
    <dbReference type="NCBI Taxonomy" id="3562"/>
    <lineage>
        <taxon>Eukaryota</taxon>
        <taxon>Viridiplantae</taxon>
        <taxon>Streptophyta</taxon>
        <taxon>Embryophyta</taxon>
        <taxon>Tracheophyta</taxon>
        <taxon>Spermatophyta</taxon>
        <taxon>Magnoliopsida</taxon>
        <taxon>eudicotyledons</taxon>
        <taxon>Gunneridae</taxon>
        <taxon>Pentapetalae</taxon>
        <taxon>Caryophyllales</taxon>
        <taxon>Chenopodiaceae</taxon>
        <taxon>Chenopodioideae</taxon>
        <taxon>Anserineae</taxon>
        <taxon>Spinacia</taxon>
    </lineage>
</organism>
<dbReference type="PANTHER" id="PTHR33184:SF72">
    <property type="entry name" value="BETA-1,3-N-ACETYLGLUCOSAMINYLTRANSFERASE FAMILY PROTEIN"/>
    <property type="match status" value="1"/>
</dbReference>
<gene>
    <name evidence="4" type="primary">LOC110783077</name>
</gene>
<evidence type="ECO:0000256" key="2">
    <source>
        <dbReference type="SAM" id="SignalP"/>
    </source>
</evidence>
<feature type="chain" id="PRO_5040442125" evidence="2">
    <location>
        <begin position="24"/>
        <end position="123"/>
    </location>
</feature>
<feature type="signal peptide" evidence="2">
    <location>
        <begin position="1"/>
        <end position="23"/>
    </location>
</feature>
<protein>
    <submittedName>
        <fullName evidence="4">Uncharacterized protein</fullName>
    </submittedName>
</protein>
<dbReference type="PANTHER" id="PTHR33184">
    <property type="entry name" value="PROTEIN TAPETUM DETERMINANT 1-LIKE-RELATED"/>
    <property type="match status" value="1"/>
</dbReference>
<sequence length="123" mass="13398">MAAFVKSLVALFFFICVVHGGSSICTNANLKINQVWTGTRIEGKSNFEVSIENTCSCVFVDVVLSCDGFQPQEPIDNSILKKDGSDCTINNGNAIAPSSTFKFKYSSDKMYNFSLKNSQIACS</sequence>
<evidence type="ECO:0000313" key="4">
    <source>
        <dbReference type="RefSeq" id="XP_021843065.1"/>
    </source>
</evidence>
<evidence type="ECO:0000313" key="3">
    <source>
        <dbReference type="Proteomes" id="UP000813463"/>
    </source>
</evidence>
<dbReference type="GeneID" id="110783077"/>
<keyword evidence="1 2" id="KW-0732">Signal</keyword>